<dbReference type="GO" id="GO:0045892">
    <property type="term" value="P:negative regulation of DNA-templated transcription"/>
    <property type="evidence" value="ECO:0007669"/>
    <property type="project" value="TreeGrafter"/>
</dbReference>
<dbReference type="OrthoDB" id="9807558at2"/>
<keyword evidence="3" id="KW-0804">Transcription</keyword>
<dbReference type="InterPro" id="IPR029016">
    <property type="entry name" value="GAF-like_dom_sf"/>
</dbReference>
<dbReference type="GO" id="GO:0003677">
    <property type="term" value="F:DNA binding"/>
    <property type="evidence" value="ECO:0007669"/>
    <property type="project" value="UniProtKB-KW"/>
</dbReference>
<dbReference type="InterPro" id="IPR036390">
    <property type="entry name" value="WH_DNA-bd_sf"/>
</dbReference>
<dbReference type="RefSeq" id="WP_133607241.1">
    <property type="nucleotide sequence ID" value="NZ_SNXW01000002.1"/>
</dbReference>
<evidence type="ECO:0000259" key="5">
    <source>
        <dbReference type="PROSITE" id="PS51077"/>
    </source>
</evidence>
<feature type="domain" description="HTH iclR-type" evidence="5">
    <location>
        <begin position="32"/>
        <end position="92"/>
    </location>
</feature>
<dbReference type="GO" id="GO:0045893">
    <property type="term" value="P:positive regulation of DNA-templated transcription"/>
    <property type="evidence" value="ECO:0007669"/>
    <property type="project" value="InterPro"/>
</dbReference>
<dbReference type="SUPFAM" id="SSF46785">
    <property type="entry name" value="Winged helix' DNA-binding domain"/>
    <property type="match status" value="1"/>
</dbReference>
<dbReference type="EMBL" id="SNXW01000002">
    <property type="protein sequence ID" value="TDP86099.1"/>
    <property type="molecule type" value="Genomic_DNA"/>
</dbReference>
<dbReference type="NCBIfam" id="TIGR02431">
    <property type="entry name" value="pcaR_pcaU"/>
    <property type="match status" value="1"/>
</dbReference>
<evidence type="ECO:0000313" key="8">
    <source>
        <dbReference type="Proteomes" id="UP000294593"/>
    </source>
</evidence>
<evidence type="ECO:0000259" key="6">
    <source>
        <dbReference type="PROSITE" id="PS51078"/>
    </source>
</evidence>
<reference evidence="7 8" key="1">
    <citation type="submission" date="2019-03" db="EMBL/GenBank/DDBJ databases">
        <title>Genomic Encyclopedia of Type Strains, Phase IV (KMG-IV): sequencing the most valuable type-strain genomes for metagenomic binning, comparative biology and taxonomic classification.</title>
        <authorList>
            <person name="Goeker M."/>
        </authorList>
    </citation>
    <scope>NUCLEOTIDE SEQUENCE [LARGE SCALE GENOMIC DNA]</scope>
    <source>
        <strain evidence="7 8">DSM 11901</strain>
    </source>
</reference>
<keyword evidence="1" id="KW-0805">Transcription regulation</keyword>
<dbReference type="Gene3D" id="1.10.10.10">
    <property type="entry name" value="Winged helix-like DNA-binding domain superfamily/Winged helix DNA-binding domain"/>
    <property type="match status" value="1"/>
</dbReference>
<sequence>MATRSRTPLPAARLEAPEAPASDAQRPSDSHVQSFARGLEVLRSFGANAPTQTLSEAAERTGLTRAGARRILLTLQGLGYVAQEGRDFRLTPKVLELGFAYLASQPWWHVAQPLMEDLTQTLHESSSAAVLDGDEIVYVLRVPAHKIMSINLGVGSRLPAHCSSMGRVLLAGLPEDERERRVMAMHLTAKTPKTVTDPDRLLSVLGDVRRKGFALVSEELELGLMSLAVPVTDRQGRVVAALNVSTQPQRRTATELREQCLPMLQAVAKRIGETMAR</sequence>
<organism evidence="7 8">
    <name type="scientific">Aquabacterium commune</name>
    <dbReference type="NCBI Taxonomy" id="70586"/>
    <lineage>
        <taxon>Bacteria</taxon>
        <taxon>Pseudomonadati</taxon>
        <taxon>Pseudomonadota</taxon>
        <taxon>Betaproteobacteria</taxon>
        <taxon>Burkholderiales</taxon>
        <taxon>Aquabacterium</taxon>
    </lineage>
</organism>
<evidence type="ECO:0000256" key="2">
    <source>
        <dbReference type="ARBA" id="ARBA00023125"/>
    </source>
</evidence>
<keyword evidence="2" id="KW-0238">DNA-binding</keyword>
<protein>
    <submittedName>
        <fullName evidence="7">IclR family transcriptional regulator</fullName>
    </submittedName>
</protein>
<evidence type="ECO:0000256" key="1">
    <source>
        <dbReference type="ARBA" id="ARBA00023015"/>
    </source>
</evidence>
<dbReference type="PROSITE" id="PS51077">
    <property type="entry name" value="HTH_ICLR"/>
    <property type="match status" value="1"/>
</dbReference>
<dbReference type="GO" id="GO:0046278">
    <property type="term" value="P:3,4-dihydroxybenzoate metabolic process"/>
    <property type="evidence" value="ECO:0007669"/>
    <property type="project" value="InterPro"/>
</dbReference>
<evidence type="ECO:0000313" key="7">
    <source>
        <dbReference type="EMBL" id="TDP86099.1"/>
    </source>
</evidence>
<dbReference type="SUPFAM" id="SSF55781">
    <property type="entry name" value="GAF domain-like"/>
    <property type="match status" value="1"/>
</dbReference>
<dbReference type="SMART" id="SM00346">
    <property type="entry name" value="HTH_ICLR"/>
    <property type="match status" value="1"/>
</dbReference>
<feature type="compositionally biased region" description="Low complexity" evidence="4">
    <location>
        <begin position="8"/>
        <end position="21"/>
    </location>
</feature>
<dbReference type="PANTHER" id="PTHR30136">
    <property type="entry name" value="HELIX-TURN-HELIX TRANSCRIPTIONAL REGULATOR, ICLR FAMILY"/>
    <property type="match status" value="1"/>
</dbReference>
<dbReference type="Gene3D" id="3.30.450.40">
    <property type="match status" value="1"/>
</dbReference>
<feature type="region of interest" description="Disordered" evidence="4">
    <location>
        <begin position="1"/>
        <end position="30"/>
    </location>
</feature>
<dbReference type="PROSITE" id="PS51078">
    <property type="entry name" value="ICLR_ED"/>
    <property type="match status" value="1"/>
</dbReference>
<dbReference type="PANTHER" id="PTHR30136:SF34">
    <property type="entry name" value="TRANSCRIPTIONAL REGULATOR"/>
    <property type="match status" value="1"/>
</dbReference>
<proteinExistence type="predicted"/>
<dbReference type="AlphaFoldDB" id="A0A4R6RHZ9"/>
<dbReference type="InterPro" id="IPR050707">
    <property type="entry name" value="HTH_MetabolicPath_Reg"/>
</dbReference>
<dbReference type="Pfam" id="PF01614">
    <property type="entry name" value="IclR_C"/>
    <property type="match status" value="1"/>
</dbReference>
<evidence type="ECO:0000256" key="4">
    <source>
        <dbReference type="SAM" id="MobiDB-lite"/>
    </source>
</evidence>
<evidence type="ECO:0000256" key="3">
    <source>
        <dbReference type="ARBA" id="ARBA00023163"/>
    </source>
</evidence>
<feature type="domain" description="IclR-ED" evidence="6">
    <location>
        <begin position="93"/>
        <end position="277"/>
    </location>
</feature>
<name>A0A4R6RHZ9_9BURK</name>
<accession>A0A4R6RHZ9</accession>
<dbReference type="Pfam" id="PF09339">
    <property type="entry name" value="HTH_IclR"/>
    <property type="match status" value="1"/>
</dbReference>
<dbReference type="InterPro" id="IPR012794">
    <property type="entry name" value="PcaR_PcaU"/>
</dbReference>
<dbReference type="GO" id="GO:0003700">
    <property type="term" value="F:DNA-binding transcription factor activity"/>
    <property type="evidence" value="ECO:0007669"/>
    <property type="project" value="TreeGrafter"/>
</dbReference>
<dbReference type="InterPro" id="IPR036388">
    <property type="entry name" value="WH-like_DNA-bd_sf"/>
</dbReference>
<dbReference type="InterPro" id="IPR014757">
    <property type="entry name" value="Tscrpt_reg_IclR_C"/>
</dbReference>
<keyword evidence="8" id="KW-1185">Reference proteome</keyword>
<comment type="caution">
    <text evidence="7">The sequence shown here is derived from an EMBL/GenBank/DDBJ whole genome shotgun (WGS) entry which is preliminary data.</text>
</comment>
<dbReference type="Proteomes" id="UP000294593">
    <property type="component" value="Unassembled WGS sequence"/>
</dbReference>
<dbReference type="InterPro" id="IPR005471">
    <property type="entry name" value="Tscrpt_reg_IclR_N"/>
</dbReference>
<gene>
    <name evidence="7" type="ORF">EV672_102450</name>
</gene>